<feature type="domain" description="PIN" evidence="1">
    <location>
        <begin position="18"/>
        <end position="99"/>
    </location>
</feature>
<protein>
    <submittedName>
        <fullName evidence="2">Type II toxin-antitoxin system VapC family toxin</fullName>
    </submittedName>
</protein>
<sequence>MNNAIEASPVISPLNYHLDTNIVIAYFNGNKTIANKLKTYLPHVSISTLVLGELLYGARASQRQDENLDKVYQFLHIVNLVDFDPACAEQYSHIRVSLRKKVVQLDKPMR</sequence>
<dbReference type="EMBL" id="JAUCGM010000280">
    <property type="protein sequence ID" value="MDM8562766.1"/>
    <property type="molecule type" value="Genomic_DNA"/>
</dbReference>
<dbReference type="InterPro" id="IPR002716">
    <property type="entry name" value="PIN_dom"/>
</dbReference>
<accession>A0ABT7VT70</accession>
<organism evidence="2 3">
    <name type="scientific">Candidatus Marithioploca araucensis</name>
    <dbReference type="NCBI Taxonomy" id="70273"/>
    <lineage>
        <taxon>Bacteria</taxon>
        <taxon>Pseudomonadati</taxon>
        <taxon>Pseudomonadota</taxon>
        <taxon>Gammaproteobacteria</taxon>
        <taxon>Thiotrichales</taxon>
        <taxon>Thiotrichaceae</taxon>
        <taxon>Candidatus Marithioploca</taxon>
    </lineage>
</organism>
<name>A0ABT7VT70_9GAMM</name>
<dbReference type="InterPro" id="IPR029060">
    <property type="entry name" value="PIN-like_dom_sf"/>
</dbReference>
<dbReference type="SUPFAM" id="SSF88723">
    <property type="entry name" value="PIN domain-like"/>
    <property type="match status" value="1"/>
</dbReference>
<evidence type="ECO:0000313" key="3">
    <source>
        <dbReference type="Proteomes" id="UP001171945"/>
    </source>
</evidence>
<evidence type="ECO:0000259" key="1">
    <source>
        <dbReference type="Pfam" id="PF01850"/>
    </source>
</evidence>
<dbReference type="Proteomes" id="UP001171945">
    <property type="component" value="Unassembled WGS sequence"/>
</dbReference>
<keyword evidence="3" id="KW-1185">Reference proteome</keyword>
<dbReference type="Pfam" id="PF01850">
    <property type="entry name" value="PIN"/>
    <property type="match status" value="1"/>
</dbReference>
<dbReference type="Gene3D" id="3.40.50.1010">
    <property type="entry name" value="5'-nuclease"/>
    <property type="match status" value="1"/>
</dbReference>
<proteinExistence type="predicted"/>
<comment type="caution">
    <text evidence="2">The sequence shown here is derived from an EMBL/GenBank/DDBJ whole genome shotgun (WGS) entry which is preliminary data.</text>
</comment>
<evidence type="ECO:0000313" key="2">
    <source>
        <dbReference type="EMBL" id="MDM8562766.1"/>
    </source>
</evidence>
<reference evidence="2" key="1">
    <citation type="submission" date="2023-06" db="EMBL/GenBank/DDBJ databases">
        <title>Uncultivated large filamentous bacteria from sulfidic sediments reveal new species and different genomic features in energy metabolism and defense.</title>
        <authorList>
            <person name="Fonseca A."/>
        </authorList>
    </citation>
    <scope>NUCLEOTIDE SEQUENCE</scope>
    <source>
        <strain evidence="2">HSG4</strain>
    </source>
</reference>
<gene>
    <name evidence="2" type="ORF">QUF54_05370</name>
</gene>
<dbReference type="CDD" id="cd09881">
    <property type="entry name" value="PIN_VapC4-5_FitB-like"/>
    <property type="match status" value="1"/>
</dbReference>